<evidence type="ECO:0000256" key="4">
    <source>
        <dbReference type="SAM" id="MobiDB-lite"/>
    </source>
</evidence>
<dbReference type="Gene3D" id="2.60.40.10">
    <property type="entry name" value="Immunoglobulins"/>
    <property type="match status" value="4"/>
</dbReference>
<dbReference type="InterPro" id="IPR050964">
    <property type="entry name" value="Striated_Muscle_Regulatory"/>
</dbReference>
<dbReference type="GO" id="GO:0000272">
    <property type="term" value="P:polysaccharide catabolic process"/>
    <property type="evidence" value="ECO:0007669"/>
    <property type="project" value="UniProtKB-KW"/>
</dbReference>
<organism evidence="6 7">
    <name type="scientific">Xylanimonas ulmi</name>
    <dbReference type="NCBI Taxonomy" id="228973"/>
    <lineage>
        <taxon>Bacteria</taxon>
        <taxon>Bacillati</taxon>
        <taxon>Actinomycetota</taxon>
        <taxon>Actinomycetes</taxon>
        <taxon>Micrococcales</taxon>
        <taxon>Promicromonosporaceae</taxon>
        <taxon>Xylanimonas</taxon>
    </lineage>
</organism>
<protein>
    <submittedName>
        <fullName evidence="6">Fibronectin type III domain protein</fullName>
    </submittedName>
</protein>
<proteinExistence type="predicted"/>
<dbReference type="InterPro" id="IPR003961">
    <property type="entry name" value="FN3_dom"/>
</dbReference>
<keyword evidence="2" id="KW-0326">Glycosidase</keyword>
<feature type="region of interest" description="Disordered" evidence="4">
    <location>
        <begin position="1525"/>
        <end position="1553"/>
    </location>
</feature>
<keyword evidence="7" id="KW-1185">Reference proteome</keyword>
<dbReference type="SMART" id="SM00060">
    <property type="entry name" value="FN3"/>
    <property type="match status" value="5"/>
</dbReference>
<sequence length="2044" mass="211765">MSSRSGRRVGRRSVASGTALAVLAAGLVTVAVLYDGQAQAEVELNDSGVWVTNRSAGMLGRFNASSQTVDGTLLAGSSSFDVQQDAQRVLLTEPSTASASAVDPAHLELGAALAAPTGSLIASGGATAAVLDVKGGRLWVTPFESAASLDPDKTRPTAQVPGAKALTVSRDGTVFAVGATQDGGSLYRVPTLSRGTPQEPERSDLDLNAQSDVQVTAVGDDAVVLDRSAGVLVLPGGGTARVDDAKQARLQQPSPSSDHVLVATTSGLVSQPLRGGDGQVRRAGGLPAAPVQVGGCDYGAWSLSAQVLRDCAGTDFDVDRVLDGVAADSPLEYRVNRDVVVLNDLAAGTVWMAAEDFRKVDDWEQSMPQDAEGDPAESQESTPEQVDQVVADRSLENRPPVAHDDEFGARPGRTTVLDVLGNDVDPDGDVIVAHVGDQPEGAVVTQVMGGLALQMTAPADATGDRTFTYTVSDGRGGSDTASALVRLVGDDQNTAPEQTGEPVLTVARGGAGSIDVLPYFRDPEGDDLVLSSATTQSPADEVRFRPDGRVELRDGGESTGRKIVALTVSDERGMTVEGRLLVDVVAGQSPPVAVNDHVTVLAGQAVTVRPLANDWDPDGDPLRLVSVSEQAPATITPNYATGDFRFTSAEPGSYDLAYQVSDGPSATTGLVRVDVLAPPTDPADPIAVADRVLLPAGGSALVDVLANDSDPAGGVLVVQRVDVPDDAGITVAVLAHQVLRVTETRRLPGPVVVTYTVSNGERTAQGQVRVIPIPEPDRVRPPDATADEVVVHTGDVVTIPVLANDSHPDGLELTLVPDLVEEPEAELGTAFVAQNTVRFKAGGTAGTAHLVYEVRDPHDQRDSAQVTIRVVDVRENAAPQLPDVEARVLAGGTVRIVPRLDGVDPDGDLVTIEAIASPPAKGSASVVDGAIEYTAGRTEVGLDVFTYRVLDTRGASAVGTVRVGIARPAETNQPPVAVNDEVRVRPGRLVAIDAIDNDSDPDGDQIGLVPGAIEGGEALDAQVAEGMIVVRTPDEPRVHTFYYGVEDTYAARAVGAVTVDVDPQAALQAPIARDDVVAPADVSGSTVTVPVLANDSDPDGRAEDLVVTVDGAATAAGVTVVDGSLVIPLAPRPQVITYTATDVDGLTARAFVRVPRDGTGPRLRDPLDLTVEQGASLDLDLTQLVVVQAGRTPSLTAEDQVSAVPGAVAVHSATRLVYTAPADFVGQASVTLEVTDGARRDDPDGRTAMLTVPVTVTAPQNLPPRFDGAPALDVAAGEESAVDVARFVTDPDGDPITVAIAGDVDGLTTSVSGTRVVAQAAVDVPKGSVIQVPVTVSDGVNPPVAGQVAVTVVASTRPLAVANDDAVEDAHQGVAVPVEVLRNDGNPFPGQDLTVVGAQVETGQGVAQVDGDRVVVTPDADFVGRMVVRYRVQDATGDPDREVEGRVSLAVLGRPETPRAPSVEEVRSRTVVLSWEPPVDNGSAITGYTVTASDGATTSCPSTTCTIDGLTNNVVYRFTVQATNDVGTSDASPASPDARPDESPDPPAAPTLDFGDASLAVSWTNAVYADRSPIQCVDLEIFPAPTSGVVVRECVDGTSLRWTGLENGTSYTVRARARNQAPEPSQWGDWSAPMVPAAPPDAPTGVTATHVETALGGQVRVTWTAPEDHGDDVRSYHVTAYEGGTQRAADDVTGTSAIMLGLSDSAEYTFTVTATNKAGTSPASAASNSVTPYGVPDTVTGASAANASAPSGQAVISWTNLATSAFHGTGGYYQVRIQGDSGARTAPSSPYTYTGLSNGTAYRFEVRACNAHTCQPQWTTASGSVTPYTTPGAPSATYGRTGATTGRFTVNGPSADGGNAVQEIQFQVSGSHSLTESRTSWPFTVDVGNGYGQTHTITVRARNAAGWGPWSSAVSGRTDPNPDSLQVSITRGGSADTHPNCVSRGTGTCWWVDLHVSNAPPDSLVYWGCWTTEPWSDGRSPRQYDPAWSGFNTHDVNGGDIRTDANGNAVGTPCAQLSGGEDVWVVVRKYDGTQNSIASNHLRW</sequence>
<dbReference type="PROSITE" id="PS50853">
    <property type="entry name" value="FN3"/>
    <property type="match status" value="4"/>
</dbReference>
<dbReference type="PRINTS" id="PR00014">
    <property type="entry name" value="FNTYPEIII"/>
</dbReference>
<evidence type="ECO:0000256" key="3">
    <source>
        <dbReference type="ARBA" id="ARBA00023326"/>
    </source>
</evidence>
<keyword evidence="3" id="KW-0624">Polysaccharide degradation</keyword>
<dbReference type="PANTHER" id="PTHR13817">
    <property type="entry name" value="TITIN"/>
    <property type="match status" value="1"/>
</dbReference>
<feature type="domain" description="Fibronectin type-III" evidence="5">
    <location>
        <begin position="1457"/>
        <end position="1543"/>
    </location>
</feature>
<feature type="compositionally biased region" description="Basic and acidic residues" evidence="4">
    <location>
        <begin position="393"/>
        <end position="408"/>
    </location>
</feature>
<comment type="caution">
    <text evidence="6">The sequence shown here is derived from an EMBL/GenBank/DDBJ whole genome shotgun (WGS) entry which is preliminary data.</text>
</comment>
<feature type="domain" description="Fibronectin type-III" evidence="5">
    <location>
        <begin position="1735"/>
        <end position="1832"/>
    </location>
</feature>
<keyword evidence="3" id="KW-0119">Carbohydrate metabolism</keyword>
<dbReference type="SUPFAM" id="SSF49265">
    <property type="entry name" value="Fibronectin type III"/>
    <property type="match status" value="3"/>
</dbReference>
<feature type="domain" description="Fibronectin type-III" evidence="5">
    <location>
        <begin position="1642"/>
        <end position="1734"/>
    </location>
</feature>
<reference evidence="6 7" key="1">
    <citation type="submission" date="2019-02" db="EMBL/GenBank/DDBJ databases">
        <title>Sequencing the genomes of 1000 actinobacteria strains.</title>
        <authorList>
            <person name="Klenk H.-P."/>
        </authorList>
    </citation>
    <scope>NUCLEOTIDE SEQUENCE [LARGE SCALE GENOMIC DNA]</scope>
    <source>
        <strain evidence="6 7">DSM 16932</strain>
    </source>
</reference>
<evidence type="ECO:0000313" key="6">
    <source>
        <dbReference type="EMBL" id="RZS63095.1"/>
    </source>
</evidence>
<dbReference type="InterPro" id="IPR036116">
    <property type="entry name" value="FN3_sf"/>
</dbReference>
<evidence type="ECO:0000256" key="2">
    <source>
        <dbReference type="ARBA" id="ARBA00023295"/>
    </source>
</evidence>
<dbReference type="CDD" id="cd00063">
    <property type="entry name" value="FN3"/>
    <property type="match status" value="4"/>
</dbReference>
<keyword evidence="1" id="KW-0677">Repeat</keyword>
<keyword evidence="2" id="KW-0378">Hydrolase</keyword>
<name>A0A4Q7M532_9MICO</name>
<dbReference type="PANTHER" id="PTHR13817:SF151">
    <property type="entry name" value="TITIN"/>
    <property type="match status" value="1"/>
</dbReference>
<dbReference type="Pfam" id="PF17963">
    <property type="entry name" value="Big_9"/>
    <property type="match status" value="8"/>
</dbReference>
<evidence type="ECO:0000256" key="1">
    <source>
        <dbReference type="ARBA" id="ARBA00022737"/>
    </source>
</evidence>
<dbReference type="EMBL" id="SGWX01000001">
    <property type="protein sequence ID" value="RZS63095.1"/>
    <property type="molecule type" value="Genomic_DNA"/>
</dbReference>
<feature type="region of interest" description="Disordered" evidence="4">
    <location>
        <begin position="365"/>
        <end position="387"/>
    </location>
</feature>
<feature type="domain" description="Fibronectin type-III" evidence="5">
    <location>
        <begin position="1546"/>
        <end position="1641"/>
    </location>
</feature>
<gene>
    <name evidence="6" type="ORF">EV386_3453</name>
</gene>
<dbReference type="OrthoDB" id="5241356at2"/>
<accession>A0A4Q7M532</accession>
<dbReference type="Pfam" id="PF00041">
    <property type="entry name" value="fn3"/>
    <property type="match status" value="2"/>
</dbReference>
<dbReference type="Proteomes" id="UP000293852">
    <property type="component" value="Unassembled WGS sequence"/>
</dbReference>
<feature type="region of interest" description="Disordered" evidence="4">
    <location>
        <begin position="393"/>
        <end position="412"/>
    </location>
</feature>
<dbReference type="GO" id="GO:0016798">
    <property type="term" value="F:hydrolase activity, acting on glycosyl bonds"/>
    <property type="evidence" value="ECO:0007669"/>
    <property type="project" value="UniProtKB-KW"/>
</dbReference>
<dbReference type="RefSeq" id="WP_130416503.1">
    <property type="nucleotide sequence ID" value="NZ_SGWX01000001.1"/>
</dbReference>
<evidence type="ECO:0000259" key="5">
    <source>
        <dbReference type="PROSITE" id="PS50853"/>
    </source>
</evidence>
<evidence type="ECO:0000313" key="7">
    <source>
        <dbReference type="Proteomes" id="UP000293852"/>
    </source>
</evidence>
<dbReference type="InterPro" id="IPR013783">
    <property type="entry name" value="Ig-like_fold"/>
</dbReference>
<dbReference type="Gene3D" id="2.60.40.2810">
    <property type="match status" value="1"/>
</dbReference>